<proteinExistence type="predicted"/>
<dbReference type="EMBL" id="ABLD01000003">
    <property type="protein sequence ID" value="EDT12013.1"/>
    <property type="molecule type" value="Genomic_DNA"/>
</dbReference>
<protein>
    <submittedName>
        <fullName evidence="1">Uncharacterized protein</fullName>
    </submittedName>
</protein>
<gene>
    <name evidence="1" type="ORF">BgramDRAFT_1619</name>
</gene>
<name>B1FW48_PARG4</name>
<keyword evidence="2" id="KW-1185">Reference proteome</keyword>
<evidence type="ECO:0000313" key="1">
    <source>
        <dbReference type="EMBL" id="EDT12013.1"/>
    </source>
</evidence>
<dbReference type="AlphaFoldDB" id="B1FW48"/>
<accession>B1FW48</accession>
<sequence>MREAHGFGFVGPDIMRANRPLPPGFRYAFRECQEPDPEPP</sequence>
<reference evidence="1 2" key="1">
    <citation type="submission" date="2008-03" db="EMBL/GenBank/DDBJ databases">
        <title>Sequencing of the draft genome and assembly of Burkholderia graminis C4D1M.</title>
        <authorList>
            <consortium name="US DOE Joint Genome Institute (JGI-PGF)"/>
            <person name="Copeland A."/>
            <person name="Lucas S."/>
            <person name="Lapidus A."/>
            <person name="Glavina del Rio T."/>
            <person name="Dalin E."/>
            <person name="Tice H."/>
            <person name="Bruce D."/>
            <person name="Goodwin L."/>
            <person name="Pitluck S."/>
            <person name="Larimer F."/>
            <person name="Land M.L."/>
            <person name="Hauser L."/>
            <person name="Tiedje J."/>
            <person name="Richardson P."/>
        </authorList>
    </citation>
    <scope>NUCLEOTIDE SEQUENCE [LARGE SCALE GENOMIC DNA]</scope>
    <source>
        <strain evidence="2">ATCC 700544 / DSM 17151 / LMG 18924 / NCIMB 13744 / C4D1M</strain>
    </source>
</reference>
<comment type="caution">
    <text evidence="1">The sequence shown here is derived from an EMBL/GenBank/DDBJ whole genome shotgun (WGS) entry which is preliminary data.</text>
</comment>
<evidence type="ECO:0000313" key="2">
    <source>
        <dbReference type="Proteomes" id="UP000005045"/>
    </source>
</evidence>
<dbReference type="Proteomes" id="UP000005045">
    <property type="component" value="Unassembled WGS sequence"/>
</dbReference>
<organism evidence="1 2">
    <name type="scientific">Paraburkholderia graminis (strain ATCC 700544 / DSM 17151 / LMG 18924 / NCIMB 13744 / C4D1M)</name>
    <dbReference type="NCBI Taxonomy" id="396598"/>
    <lineage>
        <taxon>Bacteria</taxon>
        <taxon>Pseudomonadati</taxon>
        <taxon>Pseudomonadota</taxon>
        <taxon>Betaproteobacteria</taxon>
        <taxon>Burkholderiales</taxon>
        <taxon>Burkholderiaceae</taxon>
        <taxon>Paraburkholderia</taxon>
    </lineage>
</organism>